<evidence type="ECO:0000313" key="2">
    <source>
        <dbReference type="EMBL" id="KNC38046.1"/>
    </source>
</evidence>
<evidence type="ECO:0000313" key="3">
    <source>
        <dbReference type="Proteomes" id="UP000054566"/>
    </source>
</evidence>
<keyword evidence="1" id="KW-0472">Membrane</keyword>
<dbReference type="EMBL" id="GG664847">
    <property type="protein sequence ID" value="KNC38046.1"/>
    <property type="molecule type" value="Genomic_DNA"/>
</dbReference>
<gene>
    <name evidence="2" type="ORF">PFLG_02995</name>
</gene>
<dbReference type="Pfam" id="PF02009">
    <property type="entry name" value="RIFIN"/>
    <property type="match status" value="1"/>
</dbReference>
<sequence>MKCAQNLGGIVAPSSGVLAGIAEGALIVWKPGALDAAIAAALKVNDAMISAAANAAGLQAGIDALIEELKTLTIYKGDAKLLGSIIGSKNNTALTMISNIINERKSELCSFNAHSSLDGMCTKLKISLRIVESNGRTPLLPENTAIPQKVNAILTEARGAADAAAKSARETVTTGITEKETVLFEAGFNSSISSINAAIIAIVVIILVMVIIYKILRYRRKKKMKKKLQYIKLLEE</sequence>
<protein>
    <submittedName>
        <fullName evidence="2">Rifin</fullName>
    </submittedName>
</protein>
<reference evidence="3" key="1">
    <citation type="submission" date="2015-07" db="EMBL/GenBank/DDBJ databases">
        <title>Annotation of Plasmodium falciparum RAJ116.</title>
        <authorList>
            <consortium name="The Broad Institute Genome Sequencing Platform"/>
            <person name="Volkman S.K."/>
            <person name="Neafsey D.E."/>
            <person name="Dash A.P."/>
            <person name="Chitnis C.E."/>
            <person name="Hartl D.L."/>
            <person name="Young S.K."/>
            <person name="Zeng Q."/>
            <person name="Koehrsen M."/>
            <person name="Alvarado L."/>
            <person name="Berlin A."/>
            <person name="Borenstein D."/>
            <person name="Chapman S.B."/>
            <person name="Chen Z."/>
            <person name="Engels R."/>
            <person name="Freedman E."/>
            <person name="Gellesch M."/>
            <person name="Goldberg J."/>
            <person name="Griggs A."/>
            <person name="Gujja S."/>
            <person name="Heilman E.R."/>
            <person name="Heiman D.I."/>
            <person name="Howarth C."/>
            <person name="Jen D."/>
            <person name="Larson L."/>
            <person name="Mehta T."/>
            <person name="Neiman D."/>
            <person name="Park D."/>
            <person name="Pearson M."/>
            <person name="Roberts A."/>
            <person name="Saif S."/>
            <person name="Shea T."/>
            <person name="Shenoy N."/>
            <person name="Sisk P."/>
            <person name="Stolte C."/>
            <person name="Sykes S."/>
            <person name="Walk T."/>
            <person name="White J."/>
            <person name="Yandava C."/>
            <person name="Haas B."/>
            <person name="Henn M.R."/>
            <person name="Nusbaum C."/>
            <person name="Birren B."/>
        </authorList>
    </citation>
    <scope>NUCLEOTIDE SEQUENCE [LARGE SCALE GENOMIC DNA]</scope>
    <source>
        <strain evidence="3">RAJ116</strain>
    </source>
</reference>
<dbReference type="Proteomes" id="UP000054566">
    <property type="component" value="Unassembled WGS sequence"/>
</dbReference>
<organism evidence="2 3">
    <name type="scientific">Plasmodium falciparum RAJ116</name>
    <dbReference type="NCBI Taxonomy" id="580058"/>
    <lineage>
        <taxon>Eukaryota</taxon>
        <taxon>Sar</taxon>
        <taxon>Alveolata</taxon>
        <taxon>Apicomplexa</taxon>
        <taxon>Aconoidasida</taxon>
        <taxon>Haemosporida</taxon>
        <taxon>Plasmodiidae</taxon>
        <taxon>Plasmodium</taxon>
        <taxon>Plasmodium (Laverania)</taxon>
    </lineage>
</organism>
<feature type="transmembrane region" description="Helical" evidence="1">
    <location>
        <begin position="195"/>
        <end position="216"/>
    </location>
</feature>
<reference evidence="3" key="2">
    <citation type="submission" date="2015-07" db="EMBL/GenBank/DDBJ databases">
        <title>The genome sequence of Plasmodium falciparum RAJ116.</title>
        <authorList>
            <consortium name="The Broad Institute Genome Sequencing Platform"/>
            <person name="Volkman S.K."/>
            <person name="Neafsey D.E."/>
            <person name="Dash A.P."/>
            <person name="Chitnis C.E."/>
            <person name="Hartl D.L."/>
            <person name="Young S.K."/>
            <person name="Kodira C.D."/>
            <person name="Zeng Q."/>
            <person name="Koehrsen M."/>
            <person name="Godfrey P."/>
            <person name="Alvarado L."/>
            <person name="Berlin A."/>
            <person name="Borenstein D."/>
            <person name="Chen Z."/>
            <person name="Engels R."/>
            <person name="Freedman E."/>
            <person name="Gellesch M."/>
            <person name="Goldberg J."/>
            <person name="Griggs A."/>
            <person name="Gujja S."/>
            <person name="Heiman D."/>
            <person name="Hepburn T."/>
            <person name="Howarth C."/>
            <person name="Jen D."/>
            <person name="Larson L."/>
            <person name="Lewis B."/>
            <person name="Mehta T."/>
            <person name="Park D."/>
            <person name="Pearson M."/>
            <person name="Roberts A."/>
            <person name="Saif S."/>
            <person name="Shea T."/>
            <person name="Shenoy N."/>
            <person name="Sisk P."/>
            <person name="Stolte C."/>
            <person name="Sykes S."/>
            <person name="Walk T."/>
            <person name="White J."/>
            <person name="Yandava C."/>
            <person name="Wirth D.F."/>
            <person name="Nusbaum C."/>
            <person name="Birren B."/>
        </authorList>
    </citation>
    <scope>NUCLEOTIDE SEQUENCE [LARGE SCALE GENOMIC DNA]</scope>
    <source>
        <strain evidence="3">RAJ116</strain>
    </source>
</reference>
<dbReference type="AlphaFoldDB" id="A0A0L0D0W0"/>
<keyword evidence="1" id="KW-0812">Transmembrane</keyword>
<accession>A0A0L0D0W0</accession>
<evidence type="ECO:0000256" key="1">
    <source>
        <dbReference type="SAM" id="Phobius"/>
    </source>
</evidence>
<dbReference type="InterPro" id="IPR006373">
    <property type="entry name" value="VSA_Rifin"/>
</dbReference>
<keyword evidence="1" id="KW-1133">Transmembrane helix</keyword>
<name>A0A0L0D0W0_PLAFA</name>
<proteinExistence type="predicted"/>